<dbReference type="AlphaFoldDB" id="A0A418MHQ4"/>
<feature type="chain" id="PRO_5019301411" description="Tail specific protease domain-containing protein" evidence="1">
    <location>
        <begin position="23"/>
        <end position="475"/>
    </location>
</feature>
<dbReference type="GO" id="GO:0030288">
    <property type="term" value="C:outer membrane-bounded periplasmic space"/>
    <property type="evidence" value="ECO:0007669"/>
    <property type="project" value="TreeGrafter"/>
</dbReference>
<evidence type="ECO:0000313" key="4">
    <source>
        <dbReference type="Proteomes" id="UP000283523"/>
    </source>
</evidence>
<dbReference type="PANTHER" id="PTHR32060">
    <property type="entry name" value="TAIL-SPECIFIC PROTEASE"/>
    <property type="match status" value="1"/>
</dbReference>
<gene>
    <name evidence="3" type="ORF">DYU11_00685</name>
</gene>
<sequence>MKTILTSALLAALLVGNTPLLAQQSTEQKEIAKAAYFGPQLSGTLYEQGARWNSKVWQTPYRENLTDDEKRTGLALLWSEVKYNFAYFDHVPNLDWDSLYVAYQPKVVATKSTAEYYYLLRTMVAQLQDGHTAVMTPMEISKDWMKPDFNTSLIENRVLVTKVFNPDLVKQGIVPGVEITQVNGEEVHAYADRVIRPTVCSSTEQNRLVHMYDYHFLVTQRGEAINLAFRDTKGKPFNRTITPTRQWFEAASNARTFEYKLLPGGIAYVALNYFDHESIEARFDSIYPQLKAAKALILDVRNNGGGNSQHGWNIVAKLTNKDFPMGKWQTRNYKPTYRAWGNKQEWSGDQYIYTITRKDTADYFHGPVAVLTSGKTNSAAEDFLSAFTQAKRGKLIGEPSSGSTGQPLFVAMPGGGAAIICTKRDALYDGTEWVGKGFQPDVLVRPTVADMQQGKDTVLQKAVEVLNQAGKPTKL</sequence>
<dbReference type="InterPro" id="IPR005151">
    <property type="entry name" value="Tail-specific_protease"/>
</dbReference>
<feature type="domain" description="Tail specific protease" evidence="2">
    <location>
        <begin position="234"/>
        <end position="445"/>
    </location>
</feature>
<dbReference type="SUPFAM" id="SSF52096">
    <property type="entry name" value="ClpP/crotonase"/>
    <property type="match status" value="1"/>
</dbReference>
<dbReference type="Proteomes" id="UP000283523">
    <property type="component" value="Unassembled WGS sequence"/>
</dbReference>
<protein>
    <recommendedName>
        <fullName evidence="2">Tail specific protease domain-containing protein</fullName>
    </recommendedName>
</protein>
<dbReference type="GO" id="GO:0007165">
    <property type="term" value="P:signal transduction"/>
    <property type="evidence" value="ECO:0007669"/>
    <property type="project" value="TreeGrafter"/>
</dbReference>
<dbReference type="SMART" id="SM00245">
    <property type="entry name" value="TSPc"/>
    <property type="match status" value="1"/>
</dbReference>
<dbReference type="InterPro" id="IPR029045">
    <property type="entry name" value="ClpP/crotonase-like_dom_sf"/>
</dbReference>
<accession>A0A418MHQ4</accession>
<evidence type="ECO:0000313" key="3">
    <source>
        <dbReference type="EMBL" id="RIV26871.1"/>
    </source>
</evidence>
<dbReference type="GO" id="GO:0008236">
    <property type="term" value="F:serine-type peptidase activity"/>
    <property type="evidence" value="ECO:0007669"/>
    <property type="project" value="InterPro"/>
</dbReference>
<evidence type="ECO:0000259" key="2">
    <source>
        <dbReference type="SMART" id="SM00245"/>
    </source>
</evidence>
<keyword evidence="1" id="KW-0732">Signal</keyword>
<dbReference type="EMBL" id="QXED01000001">
    <property type="protein sequence ID" value="RIV26871.1"/>
    <property type="molecule type" value="Genomic_DNA"/>
</dbReference>
<dbReference type="Gene3D" id="3.30.750.44">
    <property type="match status" value="1"/>
</dbReference>
<dbReference type="Gene3D" id="3.90.226.10">
    <property type="entry name" value="2-enoyl-CoA Hydratase, Chain A, domain 1"/>
    <property type="match status" value="1"/>
</dbReference>
<organism evidence="3 4">
    <name type="scientific">Fibrisoma montanum</name>
    <dbReference type="NCBI Taxonomy" id="2305895"/>
    <lineage>
        <taxon>Bacteria</taxon>
        <taxon>Pseudomonadati</taxon>
        <taxon>Bacteroidota</taxon>
        <taxon>Cytophagia</taxon>
        <taxon>Cytophagales</taxon>
        <taxon>Spirosomataceae</taxon>
        <taxon>Fibrisoma</taxon>
    </lineage>
</organism>
<dbReference type="Pfam" id="PF14684">
    <property type="entry name" value="Tricorn_C1"/>
    <property type="match status" value="1"/>
</dbReference>
<dbReference type="PANTHER" id="PTHR32060:SF30">
    <property type="entry name" value="CARBOXY-TERMINAL PROCESSING PROTEASE CTPA"/>
    <property type="match status" value="1"/>
</dbReference>
<name>A0A418MHQ4_9BACT</name>
<dbReference type="Pfam" id="PF03572">
    <property type="entry name" value="Peptidase_S41"/>
    <property type="match status" value="1"/>
</dbReference>
<keyword evidence="4" id="KW-1185">Reference proteome</keyword>
<feature type="signal peptide" evidence="1">
    <location>
        <begin position="1"/>
        <end position="22"/>
    </location>
</feature>
<dbReference type="RefSeq" id="WP_119665728.1">
    <property type="nucleotide sequence ID" value="NZ_QXED01000001.1"/>
</dbReference>
<dbReference type="CDD" id="cd07562">
    <property type="entry name" value="Peptidase_S41_TRI"/>
    <property type="match status" value="1"/>
</dbReference>
<dbReference type="InterPro" id="IPR028204">
    <property type="entry name" value="Tricorn_C1"/>
</dbReference>
<proteinExistence type="predicted"/>
<dbReference type="GO" id="GO:0006508">
    <property type="term" value="P:proteolysis"/>
    <property type="evidence" value="ECO:0007669"/>
    <property type="project" value="InterPro"/>
</dbReference>
<reference evidence="3 4" key="1">
    <citation type="submission" date="2018-08" db="EMBL/GenBank/DDBJ databases">
        <title>Fibrisoma montanum sp. nov., isolated from Danxia mountain soil.</title>
        <authorList>
            <person name="Huang Y."/>
        </authorList>
    </citation>
    <scope>NUCLEOTIDE SEQUENCE [LARGE SCALE GENOMIC DNA]</scope>
    <source>
        <strain evidence="3 4">HYT19</strain>
    </source>
</reference>
<evidence type="ECO:0000256" key="1">
    <source>
        <dbReference type="SAM" id="SignalP"/>
    </source>
</evidence>
<comment type="caution">
    <text evidence="3">The sequence shown here is derived from an EMBL/GenBank/DDBJ whole genome shotgun (WGS) entry which is preliminary data.</text>
</comment>
<dbReference type="GO" id="GO:0004175">
    <property type="term" value="F:endopeptidase activity"/>
    <property type="evidence" value="ECO:0007669"/>
    <property type="project" value="TreeGrafter"/>
</dbReference>
<dbReference type="OrthoDB" id="6397760at2"/>